<dbReference type="InterPro" id="IPR001646">
    <property type="entry name" value="5peptide_repeat"/>
</dbReference>
<sequence>MSDLLEALRSPDPIIDRRFEAEDLVDAHISTAEFRRCRFSNCVFEEAKFRSVKFVGCVFDHCRFKEAAFEDCIFCEGETACEWRYCDLSKAEFHRCNLSLNKTIGCDAYLLVLKDCAAPGIRLDLNCQKKVRTQVIGGGVNFTKCKLQYAHFAASDYRESRLESCDLRDVTLSGCDLSHSSLRGSSLNNCDLTGAILDHADLSHATFDQLDLQALQSFHAAIVTRDQHEALVTSLGFMTAD</sequence>
<gene>
    <name evidence="1" type="ORF">Q2T52_03835</name>
</gene>
<evidence type="ECO:0000313" key="2">
    <source>
        <dbReference type="Proteomes" id="UP001169006"/>
    </source>
</evidence>
<dbReference type="RefSeq" id="WP_302075340.1">
    <property type="nucleotide sequence ID" value="NZ_JAUKWQ010000001.1"/>
</dbReference>
<comment type="caution">
    <text evidence="1">The sequence shown here is derived from an EMBL/GenBank/DDBJ whole genome shotgun (WGS) entry which is preliminary data.</text>
</comment>
<dbReference type="Pfam" id="PF00805">
    <property type="entry name" value="Pentapeptide"/>
    <property type="match status" value="1"/>
</dbReference>
<proteinExistence type="predicted"/>
<reference evidence="1" key="2">
    <citation type="submission" date="2023-07" db="EMBL/GenBank/DDBJ databases">
        <authorList>
            <person name="Sun H."/>
        </authorList>
    </citation>
    <scope>NUCLEOTIDE SEQUENCE</scope>
    <source>
        <strain evidence="1">05753</strain>
    </source>
</reference>
<protein>
    <submittedName>
        <fullName evidence="1">Pentapeptide repeat-containing protein</fullName>
    </submittedName>
</protein>
<organism evidence="1 2">
    <name type="scientific">Rhizobium oryzicola</name>
    <dbReference type="NCBI Taxonomy" id="1232668"/>
    <lineage>
        <taxon>Bacteria</taxon>
        <taxon>Pseudomonadati</taxon>
        <taxon>Pseudomonadota</taxon>
        <taxon>Alphaproteobacteria</taxon>
        <taxon>Hyphomicrobiales</taxon>
        <taxon>Rhizobiaceae</taxon>
        <taxon>Rhizobium/Agrobacterium group</taxon>
        <taxon>Rhizobium</taxon>
    </lineage>
</organism>
<dbReference type="PANTHER" id="PTHR14136:SF17">
    <property type="entry name" value="BTB_POZ DOMAIN-CONTAINING PROTEIN KCTD9"/>
    <property type="match status" value="1"/>
</dbReference>
<reference evidence="1" key="1">
    <citation type="journal article" date="2015" name="Int. J. Syst. Evol. Microbiol.">
        <title>Rhizobium oryzicola sp. nov., potential plant-growth-promoting endophytic bacteria isolated from rice roots.</title>
        <authorList>
            <person name="Zhang X.X."/>
            <person name="Gao J.S."/>
            <person name="Cao Y.H."/>
            <person name="Sheirdil R.A."/>
            <person name="Wang X.C."/>
            <person name="Zhang L."/>
        </authorList>
    </citation>
    <scope>NUCLEOTIDE SEQUENCE</scope>
    <source>
        <strain evidence="1">05753</strain>
    </source>
</reference>
<dbReference type="Proteomes" id="UP001169006">
    <property type="component" value="Unassembled WGS sequence"/>
</dbReference>
<dbReference type="Pfam" id="PF13576">
    <property type="entry name" value="Pentapeptide_3"/>
    <property type="match status" value="1"/>
</dbReference>
<dbReference type="EMBL" id="JAUKWQ010000001">
    <property type="protein sequence ID" value="MDO1581218.1"/>
    <property type="molecule type" value="Genomic_DNA"/>
</dbReference>
<evidence type="ECO:0000313" key="1">
    <source>
        <dbReference type="EMBL" id="MDO1581218.1"/>
    </source>
</evidence>
<dbReference type="PANTHER" id="PTHR14136">
    <property type="entry name" value="BTB_POZ DOMAIN-CONTAINING PROTEIN KCTD9"/>
    <property type="match status" value="1"/>
</dbReference>
<accession>A0ABT8SS21</accession>
<dbReference type="InterPro" id="IPR051082">
    <property type="entry name" value="Pentapeptide-BTB/POZ_domain"/>
</dbReference>
<name>A0ABT8SS21_9HYPH</name>
<dbReference type="Gene3D" id="2.160.20.80">
    <property type="entry name" value="E3 ubiquitin-protein ligase SopA"/>
    <property type="match status" value="1"/>
</dbReference>
<dbReference type="SUPFAM" id="SSF141571">
    <property type="entry name" value="Pentapeptide repeat-like"/>
    <property type="match status" value="1"/>
</dbReference>
<keyword evidence="2" id="KW-1185">Reference proteome</keyword>